<feature type="transmembrane region" description="Helical" evidence="5">
    <location>
        <begin position="7"/>
        <end position="26"/>
    </location>
</feature>
<name>A0A078LUK1_9PSED</name>
<dbReference type="Proteomes" id="UP000053902">
    <property type="component" value="Unassembled WGS sequence"/>
</dbReference>
<dbReference type="NCBIfam" id="NF002586">
    <property type="entry name" value="PRK02237.1"/>
    <property type="match status" value="1"/>
</dbReference>
<dbReference type="GO" id="GO:0005886">
    <property type="term" value="C:plasma membrane"/>
    <property type="evidence" value="ECO:0007669"/>
    <property type="project" value="UniProtKB-SubCell"/>
</dbReference>
<proteinExistence type="inferred from homology"/>
<comment type="subcellular location">
    <subcellularLocation>
        <location evidence="5">Cell membrane</location>
        <topology evidence="5">Multi-pass membrane protein</topology>
    </subcellularLocation>
</comment>
<evidence type="ECO:0000313" key="7">
    <source>
        <dbReference type="Proteomes" id="UP000053902"/>
    </source>
</evidence>
<evidence type="ECO:0000256" key="2">
    <source>
        <dbReference type="ARBA" id="ARBA00022692"/>
    </source>
</evidence>
<sequence>MLKTFALFAATALAEIIGCYLPYLWLKQGKSIWLLLPAAASLAIFAWLLTLHPTAAGRVYAAYGGVYVAMAILWLWLVDGIRPTHWDLLGAAVVVFGMAIIMLAPRNP</sequence>
<accession>A0A078LUK1</accession>
<dbReference type="Pfam" id="PF02694">
    <property type="entry name" value="UPF0060"/>
    <property type="match status" value="1"/>
</dbReference>
<dbReference type="InterPro" id="IPR003844">
    <property type="entry name" value="UPF0060"/>
</dbReference>
<gene>
    <name evidence="6" type="ORF">BN1079_02201</name>
</gene>
<dbReference type="InterPro" id="IPR037185">
    <property type="entry name" value="EmrE-like"/>
</dbReference>
<dbReference type="PANTHER" id="PTHR36116">
    <property type="entry name" value="UPF0060 MEMBRANE PROTEIN YNFA"/>
    <property type="match status" value="1"/>
</dbReference>
<protein>
    <submittedName>
        <fullName evidence="6">Putative inner membrane lipoprotein</fullName>
    </submittedName>
</protein>
<keyword evidence="2 5" id="KW-0812">Transmembrane</keyword>
<keyword evidence="7" id="KW-1185">Reference proteome</keyword>
<feature type="transmembrane region" description="Helical" evidence="5">
    <location>
        <begin position="84"/>
        <end position="104"/>
    </location>
</feature>
<organism evidence="6 7">
    <name type="scientific">Pseudomonas saudiphocaensis</name>
    <dbReference type="NCBI Taxonomy" id="1499686"/>
    <lineage>
        <taxon>Bacteria</taxon>
        <taxon>Pseudomonadati</taxon>
        <taxon>Pseudomonadota</taxon>
        <taxon>Gammaproteobacteria</taxon>
        <taxon>Pseudomonadales</taxon>
        <taxon>Pseudomonadaceae</taxon>
        <taxon>Pseudomonas</taxon>
    </lineage>
</organism>
<evidence type="ECO:0000256" key="4">
    <source>
        <dbReference type="ARBA" id="ARBA00023136"/>
    </source>
</evidence>
<dbReference type="eggNOG" id="COG1742">
    <property type="taxonomic scope" value="Bacteria"/>
</dbReference>
<dbReference type="HAMAP" id="MF_00010">
    <property type="entry name" value="UPF0060"/>
    <property type="match status" value="1"/>
</dbReference>
<dbReference type="EMBL" id="CCSF01000001">
    <property type="protein sequence ID" value="CDZ94874.1"/>
    <property type="molecule type" value="Genomic_DNA"/>
</dbReference>
<dbReference type="PANTHER" id="PTHR36116:SF1">
    <property type="entry name" value="UPF0060 MEMBRANE PROTEIN YNFA"/>
    <property type="match status" value="1"/>
</dbReference>
<feature type="transmembrane region" description="Helical" evidence="5">
    <location>
        <begin position="59"/>
        <end position="78"/>
    </location>
</feature>
<keyword evidence="1 5" id="KW-1003">Cell membrane</keyword>
<reference evidence="6 7" key="1">
    <citation type="submission" date="2014-07" db="EMBL/GenBank/DDBJ databases">
        <authorList>
            <person name="Urmite Genomes Urmite Genomes"/>
        </authorList>
    </citation>
    <scope>NUCLEOTIDE SEQUENCE [LARGE SCALE GENOMIC DNA]</scope>
    <source>
        <strain evidence="6 7">20_BN</strain>
    </source>
</reference>
<dbReference type="OrthoDB" id="123240at2"/>
<evidence type="ECO:0000256" key="3">
    <source>
        <dbReference type="ARBA" id="ARBA00022989"/>
    </source>
</evidence>
<evidence type="ECO:0000256" key="5">
    <source>
        <dbReference type="HAMAP-Rule" id="MF_00010"/>
    </source>
</evidence>
<keyword evidence="4 5" id="KW-0472">Membrane</keyword>
<dbReference type="AlphaFoldDB" id="A0A078LUK1"/>
<evidence type="ECO:0000313" key="6">
    <source>
        <dbReference type="EMBL" id="CDZ94874.1"/>
    </source>
</evidence>
<dbReference type="SUPFAM" id="SSF103481">
    <property type="entry name" value="Multidrug resistance efflux transporter EmrE"/>
    <property type="match status" value="1"/>
</dbReference>
<dbReference type="HOGENOM" id="CLU_117653_2_0_6"/>
<feature type="transmembrane region" description="Helical" evidence="5">
    <location>
        <begin position="32"/>
        <end position="52"/>
    </location>
</feature>
<keyword evidence="3 5" id="KW-1133">Transmembrane helix</keyword>
<evidence type="ECO:0000256" key="1">
    <source>
        <dbReference type="ARBA" id="ARBA00022475"/>
    </source>
</evidence>
<keyword evidence="6" id="KW-0449">Lipoprotein</keyword>
<dbReference type="RefSeq" id="WP_037024271.1">
    <property type="nucleotide sequence ID" value="NZ_CCSF01000001.1"/>
</dbReference>
<comment type="similarity">
    <text evidence="5">Belongs to the UPF0060 family.</text>
</comment>